<proteinExistence type="predicted"/>
<dbReference type="Gene3D" id="1.10.30.50">
    <property type="match status" value="1"/>
</dbReference>
<evidence type="ECO:0000313" key="6">
    <source>
        <dbReference type="Proteomes" id="UP001242995"/>
    </source>
</evidence>
<evidence type="ECO:0000259" key="2">
    <source>
        <dbReference type="SMART" id="SM00507"/>
    </source>
</evidence>
<dbReference type="InterPro" id="IPR003615">
    <property type="entry name" value="HNH_nuc"/>
</dbReference>
<dbReference type="AlphaFoldDB" id="A0AAW8D4Z5"/>
<sequence length="554" mass="58996">MDRRTAWSADNGAVVQAIAASVAALASFTRDAGSSETADPLRDRADACLDGLAEVARLEARTAALKARLAADYAQAARALAPPASSRRESTAHELALVAELACVLTVSERTAGTLLAESQALTTELPLTLAALESGSISWQHARIIVDETDGLGPAAAAALEAHFLDPDAPNPARGCPAGELVPSRFRAKARTWRERHHPVSIEERHTTRAAERRVEYLPDRDGMAWLSAHLPADTAAGIWERTTAAARALQGPHEARTLAQLRADVTATWLLANTGSATVDGGLPDGGTGDGGSRASGTGARRVEPGLAGPVPSPRAQVLITVPVLSLLGATDEPATLDGYGPIPPSMARALVADGADSFHRVLTDPRDGAPLEIGRTSYRLTTAQRKWLRLRDGKCPFPGCNNHSLDNEADHLLAWAEGGTTGISNLGQPCPKHHRLKHTTAWTPTPASKDNPPGWTSPSHRHYPSEHQDWEPPHWPHHLPTGQEPNTLPDLDPPAFQEPELPADPFPDWNSFTAAHPWPDADSDDPGDPGWLSEPTFLDDPFPESAAHQSA</sequence>
<protein>
    <recommendedName>
        <fullName evidence="2">HNH nuclease domain-containing protein</fullName>
    </recommendedName>
</protein>
<feature type="region of interest" description="Disordered" evidence="1">
    <location>
        <begin position="444"/>
        <end position="554"/>
    </location>
</feature>
<dbReference type="Proteomes" id="UP001242995">
    <property type="component" value="Unassembled WGS sequence"/>
</dbReference>
<dbReference type="Proteomes" id="UP001230951">
    <property type="component" value="Unassembled WGS sequence"/>
</dbReference>
<feature type="region of interest" description="Disordered" evidence="1">
    <location>
        <begin position="278"/>
        <end position="312"/>
    </location>
</feature>
<feature type="compositionally biased region" description="Basic and acidic residues" evidence="1">
    <location>
        <begin position="466"/>
        <end position="477"/>
    </location>
</feature>
<dbReference type="RefSeq" id="WP_306959511.1">
    <property type="nucleotide sequence ID" value="NZ_JAUSRG010000002.1"/>
</dbReference>
<comment type="caution">
    <text evidence="3">The sequence shown here is derived from an EMBL/GenBank/DDBJ whole genome shotgun (WGS) entry which is preliminary data.</text>
</comment>
<dbReference type="EMBL" id="JAUSRG010000002">
    <property type="protein sequence ID" value="MDP9903956.1"/>
    <property type="molecule type" value="Genomic_DNA"/>
</dbReference>
<name>A0AAW8D4Z5_9MICC</name>
<keyword evidence="5" id="KW-1185">Reference proteome</keyword>
<evidence type="ECO:0000313" key="4">
    <source>
        <dbReference type="EMBL" id="MDQ0179390.1"/>
    </source>
</evidence>
<evidence type="ECO:0000313" key="3">
    <source>
        <dbReference type="EMBL" id="MDP9903956.1"/>
    </source>
</evidence>
<dbReference type="Pfam" id="PF02720">
    <property type="entry name" value="DUF222"/>
    <property type="match status" value="1"/>
</dbReference>
<dbReference type="EMBL" id="JAUSTF010000001">
    <property type="protein sequence ID" value="MDQ0179390.1"/>
    <property type="molecule type" value="Genomic_DNA"/>
</dbReference>
<feature type="domain" description="HNH nuclease" evidence="2">
    <location>
        <begin position="386"/>
        <end position="438"/>
    </location>
</feature>
<accession>A0AAW8D4Z5</accession>
<dbReference type="InterPro" id="IPR003870">
    <property type="entry name" value="DUF222"/>
</dbReference>
<gene>
    <name evidence="3" type="ORF">J2S90_000902</name>
    <name evidence="4" type="ORF">J2S93_000797</name>
</gene>
<evidence type="ECO:0000256" key="1">
    <source>
        <dbReference type="SAM" id="MobiDB-lite"/>
    </source>
</evidence>
<reference evidence="3 5" key="1">
    <citation type="submission" date="2023-07" db="EMBL/GenBank/DDBJ databases">
        <title>Sorghum-associated microbial communities from plants grown in Nebraska, USA.</title>
        <authorList>
            <person name="Schachtman D."/>
        </authorList>
    </citation>
    <scope>NUCLEOTIDE SEQUENCE</scope>
    <source>
        <strain evidence="3">DS1006</strain>
        <strain evidence="4 5">DS1016</strain>
    </source>
</reference>
<evidence type="ECO:0000313" key="5">
    <source>
        <dbReference type="Proteomes" id="UP001230951"/>
    </source>
</evidence>
<organism evidence="3 6">
    <name type="scientific">Arthrobacter bambusae</name>
    <dbReference type="NCBI Taxonomy" id="1338426"/>
    <lineage>
        <taxon>Bacteria</taxon>
        <taxon>Bacillati</taxon>
        <taxon>Actinomycetota</taxon>
        <taxon>Actinomycetes</taxon>
        <taxon>Micrococcales</taxon>
        <taxon>Micrococcaceae</taxon>
        <taxon>Arthrobacter</taxon>
    </lineage>
</organism>
<dbReference type="CDD" id="cd00085">
    <property type="entry name" value="HNHc"/>
    <property type="match status" value="1"/>
</dbReference>
<dbReference type="SMART" id="SM00507">
    <property type="entry name" value="HNHc"/>
    <property type="match status" value="1"/>
</dbReference>
<feature type="compositionally biased region" description="Polar residues" evidence="1">
    <location>
        <begin position="444"/>
        <end position="461"/>
    </location>
</feature>
<feature type="compositionally biased region" description="Gly residues" evidence="1">
    <location>
        <begin position="285"/>
        <end position="296"/>
    </location>
</feature>